<dbReference type="OrthoDB" id="9806350at2"/>
<dbReference type="RefSeq" id="WP_146443351.1">
    <property type="nucleotide sequence ID" value="NZ_SJPR01000001.1"/>
</dbReference>
<feature type="domain" description="Endoribonuclease L-PSP/chorismate mutase-like" evidence="1">
    <location>
        <begin position="4"/>
        <end position="139"/>
    </location>
</feature>
<reference evidence="2 3" key="1">
    <citation type="submission" date="2019-02" db="EMBL/GenBank/DDBJ databases">
        <title>Deep-cultivation of Planctomycetes and their phenomic and genomic characterization uncovers novel biology.</title>
        <authorList>
            <person name="Wiegand S."/>
            <person name="Jogler M."/>
            <person name="Boedeker C."/>
            <person name="Pinto D."/>
            <person name="Vollmers J."/>
            <person name="Rivas-Marin E."/>
            <person name="Kohn T."/>
            <person name="Peeters S.H."/>
            <person name="Heuer A."/>
            <person name="Rast P."/>
            <person name="Oberbeckmann S."/>
            <person name="Bunk B."/>
            <person name="Jeske O."/>
            <person name="Meyerdierks A."/>
            <person name="Storesund J.E."/>
            <person name="Kallscheuer N."/>
            <person name="Luecker S."/>
            <person name="Lage O.M."/>
            <person name="Pohl T."/>
            <person name="Merkel B.J."/>
            <person name="Hornburger P."/>
            <person name="Mueller R.-W."/>
            <person name="Bruemmer F."/>
            <person name="Labrenz M."/>
            <person name="Spormann A.M."/>
            <person name="Op Den Camp H."/>
            <person name="Overmann J."/>
            <person name="Amann R."/>
            <person name="Jetten M.S.M."/>
            <person name="Mascher T."/>
            <person name="Medema M.H."/>
            <person name="Devos D.P."/>
            <person name="Kaster A.-K."/>
            <person name="Ovreas L."/>
            <person name="Rohde M."/>
            <person name="Galperin M.Y."/>
            <person name="Jogler C."/>
        </authorList>
    </citation>
    <scope>NUCLEOTIDE SEQUENCE [LARGE SCALE GENOMIC DNA]</scope>
    <source>
        <strain evidence="2 3">Pla108</strain>
    </source>
</reference>
<dbReference type="Proteomes" id="UP000317421">
    <property type="component" value="Unassembled WGS sequence"/>
</dbReference>
<sequence>MSIEQRLESLGLSLPAAPQVLGLYKPVLVVDGLAYTSGHGPLKAEGGFVCGRLGEDLEIEAGADAARLVGLAMLASLKAELGSLDRVGRLVRTLGLVNSAPDFQGHPAVINGFSELMKQVLGDEAGVGARSAFGAAALPAGWAVEIEAVFQLTD</sequence>
<dbReference type="PANTHER" id="PTHR43760">
    <property type="entry name" value="ENDORIBONUCLEASE-RELATED"/>
    <property type="match status" value="1"/>
</dbReference>
<evidence type="ECO:0000259" key="1">
    <source>
        <dbReference type="Pfam" id="PF14588"/>
    </source>
</evidence>
<dbReference type="AlphaFoldDB" id="A0A5C6ALL4"/>
<dbReference type="InterPro" id="IPR035959">
    <property type="entry name" value="RutC-like_sf"/>
</dbReference>
<dbReference type="CDD" id="cd02199">
    <property type="entry name" value="YjgF_YER057c_UK114_like_1"/>
    <property type="match status" value="1"/>
</dbReference>
<organism evidence="2 3">
    <name type="scientific">Botrimarina colliarenosi</name>
    <dbReference type="NCBI Taxonomy" id="2528001"/>
    <lineage>
        <taxon>Bacteria</taxon>
        <taxon>Pseudomonadati</taxon>
        <taxon>Planctomycetota</taxon>
        <taxon>Planctomycetia</taxon>
        <taxon>Pirellulales</taxon>
        <taxon>Lacipirellulaceae</taxon>
        <taxon>Botrimarina</taxon>
    </lineage>
</organism>
<evidence type="ECO:0000313" key="2">
    <source>
        <dbReference type="EMBL" id="TWT99931.1"/>
    </source>
</evidence>
<dbReference type="PANTHER" id="PTHR43760:SF1">
    <property type="entry name" value="ENDORIBONUCLEASE L-PSP_CHORISMATE MUTASE-LIKE DOMAIN-CONTAINING PROTEIN"/>
    <property type="match status" value="1"/>
</dbReference>
<accession>A0A5C6ALL4</accession>
<name>A0A5C6ALL4_9BACT</name>
<dbReference type="Gene3D" id="3.30.1330.40">
    <property type="entry name" value="RutC-like"/>
    <property type="match status" value="1"/>
</dbReference>
<dbReference type="EMBL" id="SJPR01000001">
    <property type="protein sequence ID" value="TWT99931.1"/>
    <property type="molecule type" value="Genomic_DNA"/>
</dbReference>
<evidence type="ECO:0000313" key="3">
    <source>
        <dbReference type="Proteomes" id="UP000317421"/>
    </source>
</evidence>
<dbReference type="InterPro" id="IPR013813">
    <property type="entry name" value="Endoribo_LPSP/chorism_mut-like"/>
</dbReference>
<proteinExistence type="predicted"/>
<keyword evidence="3" id="KW-1185">Reference proteome</keyword>
<dbReference type="SUPFAM" id="SSF55298">
    <property type="entry name" value="YjgF-like"/>
    <property type="match status" value="1"/>
</dbReference>
<dbReference type="Pfam" id="PF14588">
    <property type="entry name" value="YjgF_endoribonc"/>
    <property type="match status" value="1"/>
</dbReference>
<comment type="caution">
    <text evidence="2">The sequence shown here is derived from an EMBL/GenBank/DDBJ whole genome shotgun (WGS) entry which is preliminary data.</text>
</comment>
<gene>
    <name evidence="2" type="ORF">Pla108_08750</name>
</gene>
<protein>
    <submittedName>
        <fullName evidence="2">Endoribonuclease L-PSP</fullName>
    </submittedName>
</protein>